<dbReference type="Proteomes" id="UP001219525">
    <property type="component" value="Unassembled WGS sequence"/>
</dbReference>
<keyword evidence="3" id="KW-1185">Reference proteome</keyword>
<dbReference type="EMBL" id="JARJCW010000020">
    <property type="protein sequence ID" value="KAJ7214071.1"/>
    <property type="molecule type" value="Genomic_DNA"/>
</dbReference>
<comment type="caution">
    <text evidence="2">The sequence shown here is derived from an EMBL/GenBank/DDBJ whole genome shotgun (WGS) entry which is preliminary data.</text>
</comment>
<dbReference type="AlphaFoldDB" id="A0AAD6YDX4"/>
<evidence type="ECO:0000313" key="3">
    <source>
        <dbReference type="Proteomes" id="UP001219525"/>
    </source>
</evidence>
<reference evidence="2" key="1">
    <citation type="submission" date="2023-03" db="EMBL/GenBank/DDBJ databases">
        <title>Massive genome expansion in bonnet fungi (Mycena s.s.) driven by repeated elements and novel gene families across ecological guilds.</title>
        <authorList>
            <consortium name="Lawrence Berkeley National Laboratory"/>
            <person name="Harder C.B."/>
            <person name="Miyauchi S."/>
            <person name="Viragh M."/>
            <person name="Kuo A."/>
            <person name="Thoen E."/>
            <person name="Andreopoulos B."/>
            <person name="Lu D."/>
            <person name="Skrede I."/>
            <person name="Drula E."/>
            <person name="Henrissat B."/>
            <person name="Morin E."/>
            <person name="Kohler A."/>
            <person name="Barry K."/>
            <person name="LaButti K."/>
            <person name="Morin E."/>
            <person name="Salamov A."/>
            <person name="Lipzen A."/>
            <person name="Mereny Z."/>
            <person name="Hegedus B."/>
            <person name="Baldrian P."/>
            <person name="Stursova M."/>
            <person name="Weitz H."/>
            <person name="Taylor A."/>
            <person name="Grigoriev I.V."/>
            <person name="Nagy L.G."/>
            <person name="Martin F."/>
            <person name="Kauserud H."/>
        </authorList>
    </citation>
    <scope>NUCLEOTIDE SEQUENCE</scope>
    <source>
        <strain evidence="2">9144</strain>
    </source>
</reference>
<evidence type="ECO:0000256" key="1">
    <source>
        <dbReference type="SAM" id="MobiDB-lite"/>
    </source>
</evidence>
<dbReference type="InterPro" id="IPR023198">
    <property type="entry name" value="PGP-like_dom2"/>
</dbReference>
<evidence type="ECO:0000313" key="2">
    <source>
        <dbReference type="EMBL" id="KAJ7214071.1"/>
    </source>
</evidence>
<name>A0AAD6YDX4_9AGAR</name>
<gene>
    <name evidence="2" type="ORF">GGX14DRAFT_392839</name>
</gene>
<accession>A0AAD6YDX4</accession>
<protein>
    <submittedName>
        <fullName evidence="2">Uncharacterized protein</fullName>
    </submittedName>
</protein>
<sequence length="208" mass="23120">MVDSNRERKIYCDDKCLGLFFAVKSNFDSVISDLPHHNLLSNAEKDSVALALLPSFYLDCWKDHRSWIAFDLDDTLHEFRRASGAATTGTLEAISEKYGTPLSAEGAVLVHSQGEDCERVLGRKDQPQLPPRALRRRAGALLAPYLPQPSRILTIYKRTLTTSLELKCGAAGLLSTLKRLGKKMEGPQDAQERTIQAPGRLQRQTTLA</sequence>
<proteinExistence type="predicted"/>
<feature type="region of interest" description="Disordered" evidence="1">
    <location>
        <begin position="184"/>
        <end position="208"/>
    </location>
</feature>
<organism evidence="2 3">
    <name type="scientific">Mycena pura</name>
    <dbReference type="NCBI Taxonomy" id="153505"/>
    <lineage>
        <taxon>Eukaryota</taxon>
        <taxon>Fungi</taxon>
        <taxon>Dikarya</taxon>
        <taxon>Basidiomycota</taxon>
        <taxon>Agaricomycotina</taxon>
        <taxon>Agaricomycetes</taxon>
        <taxon>Agaricomycetidae</taxon>
        <taxon>Agaricales</taxon>
        <taxon>Marasmiineae</taxon>
        <taxon>Mycenaceae</taxon>
        <taxon>Mycena</taxon>
    </lineage>
</organism>
<dbReference type="Gene3D" id="3.40.50.1000">
    <property type="entry name" value="HAD superfamily/HAD-like"/>
    <property type="match status" value="1"/>
</dbReference>
<dbReference type="Gene3D" id="1.10.150.240">
    <property type="entry name" value="Putative phosphatase, domain 2"/>
    <property type="match status" value="1"/>
</dbReference>
<dbReference type="InterPro" id="IPR023214">
    <property type="entry name" value="HAD_sf"/>
</dbReference>